<proteinExistence type="predicted"/>
<evidence type="ECO:0000313" key="2">
    <source>
        <dbReference type="Proteomes" id="UP001597221"/>
    </source>
</evidence>
<evidence type="ECO:0000313" key="1">
    <source>
        <dbReference type="EMBL" id="MFD1606835.1"/>
    </source>
</evidence>
<protein>
    <recommendedName>
        <fullName evidence="3">DUF3918 domain-containing protein</fullName>
    </recommendedName>
</protein>
<evidence type="ECO:0008006" key="3">
    <source>
        <dbReference type="Google" id="ProtNLM"/>
    </source>
</evidence>
<organism evidence="1 2">
    <name type="scientific">Oceanobacillus luteolus</name>
    <dbReference type="NCBI Taxonomy" id="1274358"/>
    <lineage>
        <taxon>Bacteria</taxon>
        <taxon>Bacillati</taxon>
        <taxon>Bacillota</taxon>
        <taxon>Bacilli</taxon>
        <taxon>Bacillales</taxon>
        <taxon>Bacillaceae</taxon>
        <taxon>Oceanobacillus</taxon>
    </lineage>
</organism>
<sequence length="49" mass="5352">MRKELWLPLIASIGVGAATFYSMSKNGGNQSLGQVMQKMMPGNSTMNFK</sequence>
<name>A0ABW4HNF3_9BACI</name>
<comment type="caution">
    <text evidence="1">The sequence shown here is derived from an EMBL/GenBank/DDBJ whole genome shotgun (WGS) entry which is preliminary data.</text>
</comment>
<accession>A0ABW4HNF3</accession>
<dbReference type="Proteomes" id="UP001597221">
    <property type="component" value="Unassembled WGS sequence"/>
</dbReference>
<dbReference type="EMBL" id="JBHUDE010000016">
    <property type="protein sequence ID" value="MFD1606835.1"/>
    <property type="molecule type" value="Genomic_DNA"/>
</dbReference>
<dbReference type="RefSeq" id="WP_251517661.1">
    <property type="nucleotide sequence ID" value="NZ_JAMBON010000065.1"/>
</dbReference>
<keyword evidence="2" id="KW-1185">Reference proteome</keyword>
<reference evidence="2" key="1">
    <citation type="journal article" date="2019" name="Int. J. Syst. Evol. Microbiol.">
        <title>The Global Catalogue of Microorganisms (GCM) 10K type strain sequencing project: providing services to taxonomists for standard genome sequencing and annotation.</title>
        <authorList>
            <consortium name="The Broad Institute Genomics Platform"/>
            <consortium name="The Broad Institute Genome Sequencing Center for Infectious Disease"/>
            <person name="Wu L."/>
            <person name="Ma J."/>
        </authorList>
    </citation>
    <scope>NUCLEOTIDE SEQUENCE [LARGE SCALE GENOMIC DNA]</scope>
    <source>
        <strain evidence="2">CGMCC 1.12376</strain>
    </source>
</reference>
<gene>
    <name evidence="1" type="ORF">ACFSBH_04135</name>
</gene>